<dbReference type="RefSeq" id="WP_066628213.1">
    <property type="nucleotide sequence ID" value="NZ_FQXL01000029.1"/>
</dbReference>
<dbReference type="InterPro" id="IPR008927">
    <property type="entry name" value="6-PGluconate_DH-like_C_sf"/>
</dbReference>
<dbReference type="InterPro" id="IPR037108">
    <property type="entry name" value="TM1727-like_C_sf"/>
</dbReference>
<proteinExistence type="predicted"/>
<name>A0A162RGD4_9CLOT</name>
<dbReference type="Proteomes" id="UP000076603">
    <property type="component" value="Unassembled WGS sequence"/>
</dbReference>
<feature type="domain" description="DUF2520" evidence="2">
    <location>
        <begin position="132"/>
        <end position="256"/>
    </location>
</feature>
<dbReference type="AlphaFoldDB" id="A0A162RGD4"/>
<comment type="caution">
    <text evidence="3">The sequence shown here is derived from an EMBL/GenBank/DDBJ whole genome shotgun (WGS) entry which is preliminary data.</text>
</comment>
<organism evidence="3 4">
    <name type="scientific">Clostridium magnum DSM 2767</name>
    <dbReference type="NCBI Taxonomy" id="1121326"/>
    <lineage>
        <taxon>Bacteria</taxon>
        <taxon>Bacillati</taxon>
        <taxon>Bacillota</taxon>
        <taxon>Clostridia</taxon>
        <taxon>Eubacteriales</taxon>
        <taxon>Clostridiaceae</taxon>
        <taxon>Clostridium</taxon>
    </lineage>
</organism>
<sequence>MKIGFIGAGKVGFSLGKYFCINNINITGYYSKSSSSAEEAAEFTNSKFYETIDPLIMDSDIIFITTPDDVVFEVWQNIKYFNLEGKIICHTSGSLSSKIFSDIDNSGAFAYSIHPMFPFSDKFNTYKHLKSCYFSIEGSEKYLLEIKNLIRSLGNPTLIIDQDKKGLYHLANVTVSNLVLSLVSKGCEYLVQCGVDRKIALSSLMPLIENNILNLKEKGFINALTGPVERNDPSTLKKHLDAIPLGDLNLYKNLSLSLLNLSKQKHPEKDYKKIEKFLGGNNQ</sequence>
<keyword evidence="4" id="KW-1185">Reference proteome</keyword>
<dbReference type="PATRIC" id="fig|1121326.3.peg.4937"/>
<dbReference type="STRING" id="1121326.CLMAG_48770"/>
<dbReference type="Gene3D" id="3.40.50.720">
    <property type="entry name" value="NAD(P)-binding Rossmann-like Domain"/>
    <property type="match status" value="1"/>
</dbReference>
<dbReference type="OrthoDB" id="9810755at2"/>
<feature type="domain" description="Putative oxidoreductase/dehydrogenase Rossmann-like" evidence="1">
    <location>
        <begin position="2"/>
        <end position="115"/>
    </location>
</feature>
<accession>A0A162RGD4</accession>
<dbReference type="Pfam" id="PF10728">
    <property type="entry name" value="DUF2520"/>
    <property type="match status" value="1"/>
</dbReference>
<evidence type="ECO:0000259" key="2">
    <source>
        <dbReference type="Pfam" id="PF10728"/>
    </source>
</evidence>
<dbReference type="InterPro" id="IPR019665">
    <property type="entry name" value="OxRdtase/DH_put_Rossmann_dom"/>
</dbReference>
<evidence type="ECO:0000259" key="1">
    <source>
        <dbReference type="Pfam" id="PF10727"/>
    </source>
</evidence>
<gene>
    <name evidence="3" type="ORF">CLMAG_48770</name>
</gene>
<dbReference type="InterPro" id="IPR036291">
    <property type="entry name" value="NAD(P)-bd_dom_sf"/>
</dbReference>
<dbReference type="Pfam" id="PF10727">
    <property type="entry name" value="Rossmann-like"/>
    <property type="match status" value="1"/>
</dbReference>
<dbReference type="SUPFAM" id="SSF51735">
    <property type="entry name" value="NAD(P)-binding Rossmann-fold domains"/>
    <property type="match status" value="1"/>
</dbReference>
<evidence type="ECO:0000313" key="3">
    <source>
        <dbReference type="EMBL" id="KZL89863.1"/>
    </source>
</evidence>
<dbReference type="Gene3D" id="1.10.1040.20">
    <property type="entry name" value="ProC-like, C-terminal domain"/>
    <property type="match status" value="1"/>
</dbReference>
<reference evidence="3 4" key="1">
    <citation type="submission" date="2016-04" db="EMBL/GenBank/DDBJ databases">
        <title>Genome sequence of Clostridium magnum DSM 2767.</title>
        <authorList>
            <person name="Poehlein A."/>
            <person name="Uhlig R."/>
            <person name="Fischer R."/>
            <person name="Bahl H."/>
            <person name="Daniel R."/>
        </authorList>
    </citation>
    <scope>NUCLEOTIDE SEQUENCE [LARGE SCALE GENOMIC DNA]</scope>
    <source>
        <strain evidence="3 4">DSM 2767</strain>
    </source>
</reference>
<dbReference type="SUPFAM" id="SSF48179">
    <property type="entry name" value="6-phosphogluconate dehydrogenase C-terminal domain-like"/>
    <property type="match status" value="1"/>
</dbReference>
<dbReference type="PANTHER" id="PTHR40459">
    <property type="entry name" value="CONSERVED HYPOTHETICAL ALANINE AND LEUCINE RICH PROTEIN"/>
    <property type="match status" value="1"/>
</dbReference>
<dbReference type="InterPro" id="IPR018931">
    <property type="entry name" value="DUF2520"/>
</dbReference>
<protein>
    <submittedName>
        <fullName evidence="3">Rossmann-like domain protein</fullName>
    </submittedName>
</protein>
<dbReference type="EMBL" id="LWAE01000007">
    <property type="protein sequence ID" value="KZL89863.1"/>
    <property type="molecule type" value="Genomic_DNA"/>
</dbReference>
<evidence type="ECO:0000313" key="4">
    <source>
        <dbReference type="Proteomes" id="UP000076603"/>
    </source>
</evidence>
<dbReference type="PANTHER" id="PTHR40459:SF1">
    <property type="entry name" value="CONSERVED HYPOTHETICAL ALANINE AND LEUCINE RICH PROTEIN"/>
    <property type="match status" value="1"/>
</dbReference>